<sequence length="477" mass="55964">MIYFRIEIEIVEIVRKRSLTSVLYENDIFSDRNRNSRNRSISNILGEELTSSQLSSNSRLVLYNCPKCNRRLIDPCTKQEIEENVNLLEIEKDDIPNLTFLPRICSKRYTNQPILIEISNIIADNEVSNISSENEIEEMEEISIKSEEESVDKFSNIFENYSSPNYDSDKPIDPKSTNDNSYLWILLWIMNFWIKFNLLETATESLIKFIKLLLSEIGNSEFDTFPNSIYMTKKELGLRNDFYSFPTCLKCHKLYNKKDNCPNGKKIWAALILVSCDVSAVYYENRQYNFAGMDNINNWFIVKDSSKHLENALRWRSCNLDSARKKFTKIQELENILQTLTKEDEVLQIFEQIPKEFLFDISKTFSKQKEKVIKELIPFIKKLLNSHIKCYDNELLKVIQQLHKSHRDTWNLQQGGKYEALVHRQHINLRIKQEQHPPPHKNFEKTSSSPATPKEQQRTLPARNILVIAASPSNYPH</sequence>
<name>A0A397IF65_9GLOM</name>
<dbReference type="EMBL" id="PQFF01000206">
    <property type="protein sequence ID" value="RHZ74531.1"/>
    <property type="molecule type" value="Genomic_DNA"/>
</dbReference>
<reference evidence="2 3" key="1">
    <citation type="submission" date="2018-08" db="EMBL/GenBank/DDBJ databases">
        <title>Genome and evolution of the arbuscular mycorrhizal fungus Diversispora epigaea (formerly Glomus versiforme) and its bacterial endosymbionts.</title>
        <authorList>
            <person name="Sun X."/>
            <person name="Fei Z."/>
            <person name="Harrison M."/>
        </authorList>
    </citation>
    <scope>NUCLEOTIDE SEQUENCE [LARGE SCALE GENOMIC DNA]</scope>
    <source>
        <strain evidence="2 3">IT104</strain>
    </source>
</reference>
<evidence type="ECO:0000313" key="3">
    <source>
        <dbReference type="Proteomes" id="UP000266861"/>
    </source>
</evidence>
<feature type="region of interest" description="Disordered" evidence="1">
    <location>
        <begin position="432"/>
        <end position="463"/>
    </location>
</feature>
<dbReference type="Proteomes" id="UP000266861">
    <property type="component" value="Unassembled WGS sequence"/>
</dbReference>
<dbReference type="AlphaFoldDB" id="A0A397IF65"/>
<evidence type="ECO:0000313" key="2">
    <source>
        <dbReference type="EMBL" id="RHZ74531.1"/>
    </source>
</evidence>
<keyword evidence="3" id="KW-1185">Reference proteome</keyword>
<evidence type="ECO:0000256" key="1">
    <source>
        <dbReference type="SAM" id="MobiDB-lite"/>
    </source>
</evidence>
<proteinExistence type="predicted"/>
<protein>
    <submittedName>
        <fullName evidence="2">Uncharacterized protein</fullName>
    </submittedName>
</protein>
<feature type="compositionally biased region" description="Basic and acidic residues" evidence="1">
    <location>
        <begin position="432"/>
        <end position="444"/>
    </location>
</feature>
<accession>A0A397IF65</accession>
<dbReference type="OrthoDB" id="3039677at2759"/>
<gene>
    <name evidence="2" type="ORF">Glove_221g35</name>
</gene>
<organism evidence="2 3">
    <name type="scientific">Diversispora epigaea</name>
    <dbReference type="NCBI Taxonomy" id="1348612"/>
    <lineage>
        <taxon>Eukaryota</taxon>
        <taxon>Fungi</taxon>
        <taxon>Fungi incertae sedis</taxon>
        <taxon>Mucoromycota</taxon>
        <taxon>Glomeromycotina</taxon>
        <taxon>Glomeromycetes</taxon>
        <taxon>Diversisporales</taxon>
        <taxon>Diversisporaceae</taxon>
        <taxon>Diversispora</taxon>
    </lineage>
</organism>
<comment type="caution">
    <text evidence="2">The sequence shown here is derived from an EMBL/GenBank/DDBJ whole genome shotgun (WGS) entry which is preliminary data.</text>
</comment>